<dbReference type="Gene3D" id="2.60.120.330">
    <property type="entry name" value="B-lactam Antibiotic, Isopenicillin N Synthase, Chain"/>
    <property type="match status" value="1"/>
</dbReference>
<dbReference type="AlphaFoldDB" id="A0A498KUH6"/>
<evidence type="ECO:0000313" key="2">
    <source>
        <dbReference type="EMBL" id="RXI10054.1"/>
    </source>
</evidence>
<keyword evidence="3" id="KW-1185">Reference proteome</keyword>
<dbReference type="Pfam" id="PF03171">
    <property type="entry name" value="2OG-FeII_Oxy"/>
    <property type="match status" value="1"/>
</dbReference>
<dbReference type="EMBL" id="RDQH01000029">
    <property type="protein sequence ID" value="RXI10054.1"/>
    <property type="molecule type" value="Genomic_DNA"/>
</dbReference>
<evidence type="ECO:0000259" key="1">
    <source>
        <dbReference type="Pfam" id="PF03171"/>
    </source>
</evidence>
<protein>
    <recommendedName>
        <fullName evidence="1">Isopenicillin N synthase-like Fe(2+) 2OG dioxygenase domain-containing protein</fullName>
    </recommendedName>
</protein>
<gene>
    <name evidence="2" type="ORF">DVH24_042609</name>
</gene>
<dbReference type="Proteomes" id="UP000290289">
    <property type="component" value="Unassembled WGS sequence"/>
</dbReference>
<name>A0A498KUH6_MALDO</name>
<feature type="domain" description="Isopenicillin N synthase-like Fe(2+) 2OG dioxygenase" evidence="1">
    <location>
        <begin position="90"/>
        <end position="167"/>
    </location>
</feature>
<dbReference type="SUPFAM" id="SSF51197">
    <property type="entry name" value="Clavaminate synthase-like"/>
    <property type="match status" value="1"/>
</dbReference>
<dbReference type="InterPro" id="IPR050231">
    <property type="entry name" value="Iron_ascorbate_oxido_reductase"/>
</dbReference>
<dbReference type="InterPro" id="IPR044861">
    <property type="entry name" value="IPNS-like_FE2OG_OXY"/>
</dbReference>
<dbReference type="STRING" id="3750.A0A498KUH6"/>
<accession>A0A498KUH6</accession>
<organism evidence="2 3">
    <name type="scientific">Malus domestica</name>
    <name type="common">Apple</name>
    <name type="synonym">Pyrus malus</name>
    <dbReference type="NCBI Taxonomy" id="3750"/>
    <lineage>
        <taxon>Eukaryota</taxon>
        <taxon>Viridiplantae</taxon>
        <taxon>Streptophyta</taxon>
        <taxon>Embryophyta</taxon>
        <taxon>Tracheophyta</taxon>
        <taxon>Spermatophyta</taxon>
        <taxon>Magnoliopsida</taxon>
        <taxon>eudicotyledons</taxon>
        <taxon>Gunneridae</taxon>
        <taxon>Pentapetalae</taxon>
        <taxon>rosids</taxon>
        <taxon>fabids</taxon>
        <taxon>Rosales</taxon>
        <taxon>Rosaceae</taxon>
        <taxon>Amygdaloideae</taxon>
        <taxon>Maleae</taxon>
        <taxon>Malus</taxon>
    </lineage>
</organism>
<reference evidence="2 3" key="1">
    <citation type="submission" date="2018-10" db="EMBL/GenBank/DDBJ databases">
        <title>A high-quality apple genome assembly.</title>
        <authorList>
            <person name="Hu J."/>
        </authorList>
    </citation>
    <scope>NUCLEOTIDE SEQUENCE [LARGE SCALE GENOMIC DNA]</scope>
    <source>
        <strain evidence="3">cv. HFTH1</strain>
        <tissue evidence="2">Young leaf</tissue>
    </source>
</reference>
<proteinExistence type="predicted"/>
<dbReference type="PANTHER" id="PTHR47990">
    <property type="entry name" value="2-OXOGLUTARATE (2OG) AND FE(II)-DEPENDENT OXYGENASE SUPERFAMILY PROTEIN-RELATED"/>
    <property type="match status" value="1"/>
</dbReference>
<comment type="caution">
    <text evidence="2">The sequence shown here is derived from an EMBL/GenBank/DDBJ whole genome shotgun (WGS) entry which is preliminary data.</text>
</comment>
<evidence type="ECO:0000313" key="3">
    <source>
        <dbReference type="Proteomes" id="UP000290289"/>
    </source>
</evidence>
<dbReference type="InterPro" id="IPR027443">
    <property type="entry name" value="IPNS-like_sf"/>
</dbReference>
<sequence>MAKIPVLWASILRDFERHRPSKCLTIHTSIWSNGNDQFRESADLYAKVLAELDQTVTRMVFENYGVEKYHDDLFNRLMMKYDEPKKIETNVGHTDRTFSTIIHQNHVSGLEINTKGDDWVLFEPPPSSVIFLAGDAFQIWSNNRIRPCRHKVTLRENDVRYMFGVFARNKGVIHVPNELVDEDHPLLYKPINHLDFLRARRIAGTGAYEYATKA</sequence>